<dbReference type="SMART" id="SM00534">
    <property type="entry name" value="MUTSac"/>
    <property type="match status" value="1"/>
</dbReference>
<dbReference type="AlphaFoldDB" id="U2FRS3"/>
<dbReference type="InterPro" id="IPR000432">
    <property type="entry name" value="DNA_mismatch_repair_MutS_C"/>
</dbReference>
<evidence type="ECO:0000259" key="11">
    <source>
        <dbReference type="PROSITE" id="PS00486"/>
    </source>
</evidence>
<evidence type="ECO:0000256" key="8">
    <source>
        <dbReference type="HAMAP-Rule" id="MF_00096"/>
    </source>
</evidence>
<dbReference type="Pfam" id="PF05192">
    <property type="entry name" value="MutS_III"/>
    <property type="match status" value="1"/>
</dbReference>
<feature type="domain" description="DNA mismatch repair proteins mutS family" evidence="11">
    <location>
        <begin position="686"/>
        <end position="702"/>
    </location>
</feature>
<comment type="caution">
    <text evidence="12">The sequence shown here is derived from an EMBL/GenBank/DDBJ whole genome shotgun (WGS) entry which is preliminary data.</text>
</comment>
<evidence type="ECO:0000256" key="3">
    <source>
        <dbReference type="ARBA" id="ARBA00022741"/>
    </source>
</evidence>
<keyword evidence="6 8" id="KW-0238">DNA-binding</keyword>
<evidence type="ECO:0000256" key="9">
    <source>
        <dbReference type="RuleBase" id="RU003756"/>
    </source>
</evidence>
<dbReference type="Proteomes" id="UP000005707">
    <property type="component" value="Unassembled WGS sequence"/>
</dbReference>
<dbReference type="PANTHER" id="PTHR11361">
    <property type="entry name" value="DNA MISMATCH REPAIR PROTEIN MUTS FAMILY MEMBER"/>
    <property type="match status" value="1"/>
</dbReference>
<dbReference type="InterPro" id="IPR007695">
    <property type="entry name" value="DNA_mismatch_repair_MutS-lik_N"/>
</dbReference>
<dbReference type="InterPro" id="IPR016151">
    <property type="entry name" value="DNA_mismatch_repair_MutS_N"/>
</dbReference>
<dbReference type="InterPro" id="IPR007860">
    <property type="entry name" value="DNA_mmatch_repair_MutS_con_dom"/>
</dbReference>
<reference evidence="12 13" key="2">
    <citation type="journal article" date="2013" name="PLoS ONE">
        <title>INDIGO - INtegrated Data Warehouse of MIcrobial GenOmes with Examples from the Red Sea Extremophiles.</title>
        <authorList>
            <person name="Alam I."/>
            <person name="Antunes A."/>
            <person name="Kamau A.A."/>
            <person name="Ba Alawi W."/>
            <person name="Kalkatawi M."/>
            <person name="Stingl U."/>
            <person name="Bajic V.B."/>
        </authorList>
    </citation>
    <scope>NUCLEOTIDE SEQUENCE [LARGE SCALE GENOMIC DNA]</scope>
    <source>
        <strain evidence="12 13">SSD-17B</strain>
    </source>
</reference>
<keyword evidence="4 8" id="KW-0227">DNA damage</keyword>
<evidence type="ECO:0000256" key="2">
    <source>
        <dbReference type="ARBA" id="ARBA00021982"/>
    </source>
</evidence>
<dbReference type="GO" id="GO:0005829">
    <property type="term" value="C:cytosol"/>
    <property type="evidence" value="ECO:0007669"/>
    <property type="project" value="TreeGrafter"/>
</dbReference>
<feature type="binding site" evidence="8">
    <location>
        <begin position="612"/>
        <end position="619"/>
    </location>
    <ligand>
        <name>ATP</name>
        <dbReference type="ChEBI" id="CHEBI:30616"/>
    </ligand>
</feature>
<dbReference type="InterPro" id="IPR007696">
    <property type="entry name" value="DNA_mismatch_repair_MutS_core"/>
</dbReference>
<evidence type="ECO:0000256" key="5">
    <source>
        <dbReference type="ARBA" id="ARBA00022840"/>
    </source>
</evidence>
<name>U2FRS3_9MOLU</name>
<dbReference type="Pfam" id="PF01624">
    <property type="entry name" value="MutS_I"/>
    <property type="match status" value="1"/>
</dbReference>
<dbReference type="InterPro" id="IPR045076">
    <property type="entry name" value="MutS"/>
</dbReference>
<dbReference type="GO" id="GO:0005524">
    <property type="term" value="F:ATP binding"/>
    <property type="evidence" value="ECO:0007669"/>
    <property type="project" value="UniProtKB-UniRule"/>
</dbReference>
<keyword evidence="13" id="KW-1185">Reference proteome</keyword>
<dbReference type="Gene3D" id="1.10.1420.10">
    <property type="match status" value="2"/>
</dbReference>
<keyword evidence="3 8" id="KW-0547">Nucleotide-binding</keyword>
<dbReference type="GO" id="GO:0003684">
    <property type="term" value="F:damaged DNA binding"/>
    <property type="evidence" value="ECO:0007669"/>
    <property type="project" value="UniProtKB-UniRule"/>
</dbReference>
<dbReference type="SMART" id="SM00533">
    <property type="entry name" value="MUTSd"/>
    <property type="match status" value="1"/>
</dbReference>
<dbReference type="InterPro" id="IPR005748">
    <property type="entry name" value="DNA_mismatch_repair_MutS"/>
</dbReference>
<dbReference type="Gene3D" id="3.40.1170.10">
    <property type="entry name" value="DNA repair protein MutS, domain I"/>
    <property type="match status" value="1"/>
</dbReference>
<dbReference type="PANTHER" id="PTHR11361:SF34">
    <property type="entry name" value="DNA MISMATCH REPAIR PROTEIN MSH1, MITOCHONDRIAL"/>
    <property type="match status" value="1"/>
</dbReference>
<dbReference type="CDD" id="cd03284">
    <property type="entry name" value="ABC_MutS1"/>
    <property type="match status" value="1"/>
</dbReference>
<dbReference type="GO" id="GO:0140664">
    <property type="term" value="F:ATP-dependent DNA damage sensor activity"/>
    <property type="evidence" value="ECO:0007669"/>
    <property type="project" value="InterPro"/>
</dbReference>
<dbReference type="InterPro" id="IPR007861">
    <property type="entry name" value="DNA_mismatch_repair_MutS_clamp"/>
</dbReference>
<dbReference type="Pfam" id="PF05190">
    <property type="entry name" value="MutS_IV"/>
    <property type="match status" value="1"/>
</dbReference>
<dbReference type="FunFam" id="3.40.50.300:FF:000896">
    <property type="entry name" value="DNA mismatch repair protein MutS"/>
    <property type="match status" value="1"/>
</dbReference>
<dbReference type="Pfam" id="PF05188">
    <property type="entry name" value="MutS_II"/>
    <property type="match status" value="1"/>
</dbReference>
<dbReference type="InterPro" id="IPR036678">
    <property type="entry name" value="MutS_con_dom_sf"/>
</dbReference>
<comment type="similarity">
    <text evidence="1 8 9">Belongs to the DNA mismatch repair MutS family.</text>
</comment>
<keyword evidence="10" id="KW-0175">Coiled coil</keyword>
<sequence length="864" mass="98824">MKSIDKSNYTPMMRQYLTIKEQYNDSLLFFRLGDFYELFFDDAHTASETLEIALTGREAGTKERVPMCGVPYHSAEGYIQRLIDYGFKVAICEQVEDPKEAKGIVKRDVVRLITPGTVMENGFIDERTNNFITTITEFETNFGVAYCDLTTGELYVSLLDKNEKRLLDEVLSVQGKELVVSKSFDHESIDTLKNHYGLTVSYESEISPVTGYHNLTSDLIDSRLTATINRLINYLVNTQKRNLEHIQKAKIYSVHEYLKMDVYSKRNLEISETLRSKTRKGSLLWLVDQSQTAMGGRLIKQWLDRPLIDKQAISRRYDIVQAFIDDFITREEIKKSLKNVYDLERLVGRISYGTANARDLMQLKSSLSEIPFIKEQLKTLNKEQKTDVNLDFDTFDPLFDLLDESINEEAPISLKDGGLIKDGFNEELDKLRDASTNGRKWIAELVAKEKERTGIKSLKVGFNKVFGYYIEIRKTNMHLLPEDSNYERKQTLTNSERFITPELKEKESMILGADEKAMSLEYELFVSIRDKVKQYMNELQKLAKRIAEIDALISFSLVSEENRFVRPKLTDKRHVDIKNGRHPVVEKVMKDSVYVENDVTMDGNTDLLLITGPNMSGKSTYMRQMALTVILAQVGCFVPADSATLPIFDKIFTRIGASDDLISGQSTFMVEMLEANNAILNATADSLIIFDEIGRGTATYDGMALAQSIIEYIHENIKAKTMFSTHYHELTNLEESLKRLKNVHVKAKEDNGELTFLHKVEFGPTDKSYGIQVAKLAELPVTLIKRSEAILKRLESNKESVLKEDDYNLFSLDFGTEEETALSPLSQEEQEVLETLENTNIFELTPIEAMNTLYKLQNKLKSNK</sequence>
<dbReference type="eggNOG" id="COG0249">
    <property type="taxonomic scope" value="Bacteria"/>
</dbReference>
<dbReference type="RefSeq" id="WP_008826231.1">
    <property type="nucleotide sequence ID" value="NZ_AFNU02000001.1"/>
</dbReference>
<dbReference type="STRING" id="1033810.HLPCO_000330"/>
<comment type="function">
    <text evidence="8">This protein is involved in the repair of mismatches in DNA. It is possible that it carries out the mismatch recognition step. This protein has a weak ATPase activity.</text>
</comment>
<dbReference type="InParanoid" id="U2FRS3"/>
<proteinExistence type="inferred from homology"/>
<dbReference type="SUPFAM" id="SSF48334">
    <property type="entry name" value="DNA repair protein MutS, domain III"/>
    <property type="match status" value="1"/>
</dbReference>
<dbReference type="InterPro" id="IPR027417">
    <property type="entry name" value="P-loop_NTPase"/>
</dbReference>
<keyword evidence="7 8" id="KW-0234">DNA repair</keyword>
<dbReference type="PROSITE" id="PS00486">
    <property type="entry name" value="DNA_MISMATCH_REPAIR_2"/>
    <property type="match status" value="1"/>
</dbReference>
<feature type="coiled-coil region" evidence="10">
    <location>
        <begin position="525"/>
        <end position="552"/>
    </location>
</feature>
<evidence type="ECO:0000256" key="10">
    <source>
        <dbReference type="SAM" id="Coils"/>
    </source>
</evidence>
<evidence type="ECO:0000256" key="6">
    <source>
        <dbReference type="ARBA" id="ARBA00023125"/>
    </source>
</evidence>
<keyword evidence="5 8" id="KW-0067">ATP-binding</keyword>
<dbReference type="Gene3D" id="3.40.50.300">
    <property type="entry name" value="P-loop containing nucleotide triphosphate hydrolases"/>
    <property type="match status" value="1"/>
</dbReference>
<reference evidence="12 13" key="1">
    <citation type="journal article" date="2011" name="J. Bacteriol.">
        <title>Genome sequence of Haloplasma contractile, an unusual contractile bacterium from a deep-sea anoxic brine lake.</title>
        <authorList>
            <person name="Antunes A."/>
            <person name="Alam I."/>
            <person name="El Dorry H."/>
            <person name="Siam R."/>
            <person name="Robertson A."/>
            <person name="Bajic V.B."/>
            <person name="Stingl U."/>
        </authorList>
    </citation>
    <scope>NUCLEOTIDE SEQUENCE [LARGE SCALE GENOMIC DNA]</scope>
    <source>
        <strain evidence="12 13">SSD-17B</strain>
    </source>
</reference>
<dbReference type="EMBL" id="AFNU02000001">
    <property type="protein sequence ID" value="ERJ13664.1"/>
    <property type="molecule type" value="Genomic_DNA"/>
</dbReference>
<dbReference type="InterPro" id="IPR017261">
    <property type="entry name" value="DNA_mismatch_repair_MutS/MSH"/>
</dbReference>
<dbReference type="Pfam" id="PF00488">
    <property type="entry name" value="MutS_V"/>
    <property type="match status" value="1"/>
</dbReference>
<dbReference type="InterPro" id="IPR036187">
    <property type="entry name" value="DNA_mismatch_repair_MutS_sf"/>
</dbReference>
<dbReference type="FunFam" id="1.10.1420.10:FF:000007">
    <property type="entry name" value="DNA mismatch repair protein MutS"/>
    <property type="match status" value="1"/>
</dbReference>
<evidence type="ECO:0000256" key="1">
    <source>
        <dbReference type="ARBA" id="ARBA00006271"/>
    </source>
</evidence>
<evidence type="ECO:0000313" key="13">
    <source>
        <dbReference type="Proteomes" id="UP000005707"/>
    </source>
</evidence>
<dbReference type="NCBIfam" id="TIGR01070">
    <property type="entry name" value="mutS1"/>
    <property type="match status" value="1"/>
</dbReference>
<dbReference type="OrthoDB" id="9802448at2"/>
<dbReference type="SUPFAM" id="SSF53150">
    <property type="entry name" value="DNA repair protein MutS, domain II"/>
    <property type="match status" value="1"/>
</dbReference>
<accession>U2FRS3</accession>
<dbReference type="Gene3D" id="3.30.420.110">
    <property type="entry name" value="MutS, connector domain"/>
    <property type="match status" value="1"/>
</dbReference>
<gene>
    <name evidence="8 12" type="primary">mutS</name>
    <name evidence="12" type="ORF">HLPCO_000330</name>
</gene>
<evidence type="ECO:0000313" key="12">
    <source>
        <dbReference type="EMBL" id="ERJ13664.1"/>
    </source>
</evidence>
<dbReference type="NCBIfam" id="NF003810">
    <property type="entry name" value="PRK05399.1"/>
    <property type="match status" value="1"/>
</dbReference>
<dbReference type="SUPFAM" id="SSF52540">
    <property type="entry name" value="P-loop containing nucleoside triphosphate hydrolases"/>
    <property type="match status" value="1"/>
</dbReference>
<protein>
    <recommendedName>
        <fullName evidence="2 8">DNA mismatch repair protein MutS</fullName>
    </recommendedName>
</protein>
<dbReference type="FunCoup" id="U2FRS3">
    <property type="interactions" value="353"/>
</dbReference>
<dbReference type="SUPFAM" id="SSF55271">
    <property type="entry name" value="DNA repair protein MutS, domain I"/>
    <property type="match status" value="1"/>
</dbReference>
<dbReference type="GO" id="GO:0030983">
    <property type="term" value="F:mismatched DNA binding"/>
    <property type="evidence" value="ECO:0007669"/>
    <property type="project" value="InterPro"/>
</dbReference>
<dbReference type="PIRSF" id="PIRSF037677">
    <property type="entry name" value="DNA_mis_repair_Msh6"/>
    <property type="match status" value="1"/>
</dbReference>
<evidence type="ECO:0000256" key="7">
    <source>
        <dbReference type="ARBA" id="ARBA00023204"/>
    </source>
</evidence>
<evidence type="ECO:0000256" key="4">
    <source>
        <dbReference type="ARBA" id="ARBA00022763"/>
    </source>
</evidence>
<dbReference type="GO" id="GO:0006298">
    <property type="term" value="P:mismatch repair"/>
    <property type="evidence" value="ECO:0007669"/>
    <property type="project" value="UniProtKB-UniRule"/>
</dbReference>
<organism evidence="12 13">
    <name type="scientific">Haloplasma contractile SSD-17B</name>
    <dbReference type="NCBI Taxonomy" id="1033810"/>
    <lineage>
        <taxon>Bacteria</taxon>
        <taxon>Bacillati</taxon>
        <taxon>Mycoplasmatota</taxon>
        <taxon>Mollicutes</taxon>
        <taxon>Haloplasmatales</taxon>
        <taxon>Haloplasmataceae</taxon>
        <taxon>Haloplasma</taxon>
    </lineage>
</organism>
<dbReference type="FunFam" id="3.40.1170.10:FF:000001">
    <property type="entry name" value="DNA mismatch repair protein MutS"/>
    <property type="match status" value="1"/>
</dbReference>
<dbReference type="HAMAP" id="MF_00096">
    <property type="entry name" value="MutS"/>
    <property type="match status" value="1"/>
</dbReference>